<feature type="domain" description="Laminin N-terminal" evidence="3">
    <location>
        <begin position="1"/>
        <end position="136"/>
    </location>
</feature>
<dbReference type="Proteomes" id="UP000031443">
    <property type="component" value="Unassembled WGS sequence"/>
</dbReference>
<dbReference type="PROSITE" id="PS51117">
    <property type="entry name" value="LAMININ_NTER"/>
    <property type="match status" value="1"/>
</dbReference>
<evidence type="ECO:0000256" key="2">
    <source>
        <dbReference type="ARBA" id="ARBA00023292"/>
    </source>
</evidence>
<dbReference type="Gene3D" id="2.60.120.260">
    <property type="entry name" value="Galactose-binding domain-like"/>
    <property type="match status" value="1"/>
</dbReference>
<dbReference type="AlphaFoldDB" id="M7BD46"/>
<protein>
    <submittedName>
        <fullName evidence="4">Laminin subunit alpha-5</fullName>
    </submittedName>
</protein>
<dbReference type="STRING" id="8469.M7BD46"/>
<dbReference type="EMBL" id="KB527578">
    <property type="protein sequence ID" value="EMP35831.1"/>
    <property type="molecule type" value="Genomic_DNA"/>
</dbReference>
<keyword evidence="2" id="KW-0424">Laminin EGF-like domain</keyword>
<evidence type="ECO:0000313" key="5">
    <source>
        <dbReference type="Proteomes" id="UP000031443"/>
    </source>
</evidence>
<organism evidence="4 5">
    <name type="scientific">Chelonia mydas</name>
    <name type="common">Green sea-turtle</name>
    <name type="synonym">Chelonia agassizi</name>
    <dbReference type="NCBI Taxonomy" id="8469"/>
    <lineage>
        <taxon>Eukaryota</taxon>
        <taxon>Metazoa</taxon>
        <taxon>Chordata</taxon>
        <taxon>Craniata</taxon>
        <taxon>Vertebrata</taxon>
        <taxon>Euteleostomi</taxon>
        <taxon>Archelosauria</taxon>
        <taxon>Testudinata</taxon>
        <taxon>Testudines</taxon>
        <taxon>Cryptodira</taxon>
        <taxon>Durocryptodira</taxon>
        <taxon>Americhelydia</taxon>
        <taxon>Chelonioidea</taxon>
        <taxon>Cheloniidae</taxon>
        <taxon>Chelonia</taxon>
    </lineage>
</organism>
<dbReference type="Pfam" id="PF00055">
    <property type="entry name" value="Laminin_N"/>
    <property type="match status" value="1"/>
</dbReference>
<keyword evidence="5" id="KW-1185">Reference proteome</keyword>
<accession>M7BD46</accession>
<keyword evidence="1" id="KW-1015">Disulfide bond</keyword>
<dbReference type="InterPro" id="IPR008211">
    <property type="entry name" value="Laminin_N"/>
</dbReference>
<name>M7BD46_CHEMY</name>
<gene>
    <name evidence="4" type="ORF">UY3_07068</name>
</gene>
<proteinExistence type="predicted"/>
<sequence length="136" mass="15112">MNSNKAHPITNAIDGTERWWQSPPLSRGLEFNQVNVTLDLGQCKYLLPFGKATVVEPIVNVITEQPDRNDLLSWSQMESYKPLRMRDVPCLGFLVKDQDPIVLGAVQTQDRKLGPAPSGLRSRTDTVVLAKLLSVG</sequence>
<evidence type="ECO:0000259" key="3">
    <source>
        <dbReference type="PROSITE" id="PS51117"/>
    </source>
</evidence>
<evidence type="ECO:0000256" key="1">
    <source>
        <dbReference type="ARBA" id="ARBA00023157"/>
    </source>
</evidence>
<evidence type="ECO:0000313" key="4">
    <source>
        <dbReference type="EMBL" id="EMP35831.1"/>
    </source>
</evidence>
<reference evidence="5" key="1">
    <citation type="journal article" date="2013" name="Nat. Genet.">
        <title>The draft genomes of soft-shell turtle and green sea turtle yield insights into the development and evolution of the turtle-specific body plan.</title>
        <authorList>
            <person name="Wang Z."/>
            <person name="Pascual-Anaya J."/>
            <person name="Zadissa A."/>
            <person name="Li W."/>
            <person name="Niimura Y."/>
            <person name="Huang Z."/>
            <person name="Li C."/>
            <person name="White S."/>
            <person name="Xiong Z."/>
            <person name="Fang D."/>
            <person name="Wang B."/>
            <person name="Ming Y."/>
            <person name="Chen Y."/>
            <person name="Zheng Y."/>
            <person name="Kuraku S."/>
            <person name="Pignatelli M."/>
            <person name="Herrero J."/>
            <person name="Beal K."/>
            <person name="Nozawa M."/>
            <person name="Li Q."/>
            <person name="Wang J."/>
            <person name="Zhang H."/>
            <person name="Yu L."/>
            <person name="Shigenobu S."/>
            <person name="Wang J."/>
            <person name="Liu J."/>
            <person name="Flicek P."/>
            <person name="Searle S."/>
            <person name="Wang J."/>
            <person name="Kuratani S."/>
            <person name="Yin Y."/>
            <person name="Aken B."/>
            <person name="Zhang G."/>
            <person name="Irie N."/>
        </authorList>
    </citation>
    <scope>NUCLEOTIDE SEQUENCE [LARGE SCALE GENOMIC DNA]</scope>
</reference>